<dbReference type="SMART" id="SM00360">
    <property type="entry name" value="RRM"/>
    <property type="match status" value="1"/>
</dbReference>
<dbReference type="Gene3D" id="3.30.70.330">
    <property type="match status" value="1"/>
</dbReference>
<proteinExistence type="predicted"/>
<evidence type="ECO:0000313" key="5">
    <source>
        <dbReference type="EMBL" id="TIB17064.1"/>
    </source>
</evidence>
<evidence type="ECO:0000256" key="2">
    <source>
        <dbReference type="PROSITE-ProRule" id="PRU00176"/>
    </source>
</evidence>
<dbReference type="EMBL" id="SPOI01000226">
    <property type="protein sequence ID" value="TIB31575.1"/>
    <property type="molecule type" value="Genomic_DNA"/>
</dbReference>
<dbReference type="AlphaFoldDB" id="A0A4T0JM58"/>
<protein>
    <recommendedName>
        <fullName evidence="4">RRM domain-containing protein</fullName>
    </recommendedName>
</protein>
<keyword evidence="1 2" id="KW-0694">RNA-binding</keyword>
<sequence length="200" mass="22334">MNIDQPLEDVIKAKRQERKSHRKTTQRKRLSGAKQGESKRMAQGAKPVADRVIPRTKDGAALNEEAKKIIISNLPPDVNDHALKELMTETVGPVAECSISYDQRGTSKGFGQVRFKRKGDGNKAFKEFNGRVIDNNKSGLIQRLAPKPAEAVTTVKPKTKKAIKKPTKKRSDQPKQEKRVAKSAEDLDAEMEDYTQNKAD</sequence>
<dbReference type="EMBL" id="SPOF01000002">
    <property type="protein sequence ID" value="TIB17064.1"/>
    <property type="molecule type" value="Genomic_DNA"/>
</dbReference>
<evidence type="ECO:0000313" key="6">
    <source>
        <dbReference type="EMBL" id="TIB31575.1"/>
    </source>
</evidence>
<dbReference type="Pfam" id="PF00076">
    <property type="entry name" value="RRM_1"/>
    <property type="match status" value="1"/>
</dbReference>
<dbReference type="PANTHER" id="PTHR19965:SF35">
    <property type="entry name" value="RNA ANNEALING PROTEIN YRA1"/>
    <property type="match status" value="1"/>
</dbReference>
<dbReference type="GO" id="GO:0005634">
    <property type="term" value="C:nucleus"/>
    <property type="evidence" value="ECO:0007669"/>
    <property type="project" value="TreeGrafter"/>
</dbReference>
<feature type="domain" description="RRM" evidence="4">
    <location>
        <begin position="67"/>
        <end position="146"/>
    </location>
</feature>
<dbReference type="OrthoDB" id="346839at2759"/>
<dbReference type="Proteomes" id="UP000310689">
    <property type="component" value="Unassembled WGS sequence"/>
</dbReference>
<dbReference type="SUPFAM" id="SSF54928">
    <property type="entry name" value="RNA-binding domain, RBD"/>
    <property type="match status" value="1"/>
</dbReference>
<dbReference type="Proteomes" id="UP000306954">
    <property type="component" value="Unassembled WGS sequence"/>
</dbReference>
<evidence type="ECO:0000313" key="7">
    <source>
        <dbReference type="Proteomes" id="UP000306954"/>
    </source>
</evidence>
<feature type="compositionally biased region" description="Basic residues" evidence="3">
    <location>
        <begin position="15"/>
        <end position="31"/>
    </location>
</feature>
<feature type="compositionally biased region" description="Basic residues" evidence="3">
    <location>
        <begin position="157"/>
        <end position="168"/>
    </location>
</feature>
<evidence type="ECO:0000259" key="4">
    <source>
        <dbReference type="PROSITE" id="PS50102"/>
    </source>
</evidence>
<comment type="caution">
    <text evidence="6">The sequence shown here is derived from an EMBL/GenBank/DDBJ whole genome shotgun (WGS) entry which is preliminary data.</text>
</comment>
<feature type="compositionally biased region" description="Basic and acidic residues" evidence="3">
    <location>
        <begin position="48"/>
        <end position="59"/>
    </location>
</feature>
<dbReference type="InterPro" id="IPR051229">
    <property type="entry name" value="ALYREF_mRNA_export"/>
</dbReference>
<feature type="region of interest" description="Disordered" evidence="3">
    <location>
        <begin position="1"/>
        <end position="59"/>
    </location>
</feature>
<evidence type="ECO:0000313" key="8">
    <source>
        <dbReference type="Proteomes" id="UP000310689"/>
    </source>
</evidence>
<dbReference type="InterPro" id="IPR000504">
    <property type="entry name" value="RRM_dom"/>
</dbReference>
<dbReference type="PROSITE" id="PS50102">
    <property type="entry name" value="RRM"/>
    <property type="match status" value="1"/>
</dbReference>
<organism evidence="6 8">
    <name type="scientific">Wallemia ichthyophaga</name>
    <dbReference type="NCBI Taxonomy" id="245174"/>
    <lineage>
        <taxon>Eukaryota</taxon>
        <taxon>Fungi</taxon>
        <taxon>Dikarya</taxon>
        <taxon>Basidiomycota</taxon>
        <taxon>Wallemiomycotina</taxon>
        <taxon>Wallemiomycetes</taxon>
        <taxon>Wallemiales</taxon>
        <taxon>Wallemiaceae</taxon>
        <taxon>Wallemia</taxon>
    </lineage>
</organism>
<feature type="region of interest" description="Disordered" evidence="3">
    <location>
        <begin position="148"/>
        <end position="200"/>
    </location>
</feature>
<gene>
    <name evidence="6" type="ORF">E3P86_03308</name>
    <name evidence="5" type="ORF">E3P90_00170</name>
</gene>
<reference evidence="7 8" key="1">
    <citation type="submission" date="2019-03" db="EMBL/GenBank/DDBJ databases">
        <title>Sequencing 23 genomes of Wallemia ichthyophaga.</title>
        <authorList>
            <person name="Gostincar C."/>
        </authorList>
    </citation>
    <scope>NUCLEOTIDE SEQUENCE [LARGE SCALE GENOMIC DNA]</scope>
    <source>
        <strain evidence="6 8">EXF-6200</strain>
        <strain evidence="5 7">EXF-8621</strain>
    </source>
</reference>
<name>A0A4T0JM58_WALIC</name>
<dbReference type="PANTHER" id="PTHR19965">
    <property type="entry name" value="RNA AND EXPORT FACTOR BINDING PROTEIN"/>
    <property type="match status" value="1"/>
</dbReference>
<dbReference type="InterPro" id="IPR012677">
    <property type="entry name" value="Nucleotide-bd_a/b_plait_sf"/>
</dbReference>
<feature type="compositionally biased region" description="Basic and acidic residues" evidence="3">
    <location>
        <begin position="169"/>
        <end position="185"/>
    </location>
</feature>
<evidence type="ECO:0000256" key="1">
    <source>
        <dbReference type="ARBA" id="ARBA00022884"/>
    </source>
</evidence>
<dbReference type="GO" id="GO:0003729">
    <property type="term" value="F:mRNA binding"/>
    <property type="evidence" value="ECO:0007669"/>
    <property type="project" value="TreeGrafter"/>
</dbReference>
<accession>A0A4T0JM58</accession>
<evidence type="ECO:0000256" key="3">
    <source>
        <dbReference type="SAM" id="MobiDB-lite"/>
    </source>
</evidence>
<dbReference type="InterPro" id="IPR035979">
    <property type="entry name" value="RBD_domain_sf"/>
</dbReference>